<dbReference type="PANTHER" id="PTHR12663">
    <property type="entry name" value="ANDROGEN INDUCED INHIBITOR OF PROLIFERATION AS3 / PDS5-RELATED"/>
    <property type="match status" value="1"/>
</dbReference>
<evidence type="ECO:0000256" key="4">
    <source>
        <dbReference type="ARBA" id="ARBA00022776"/>
    </source>
</evidence>
<dbReference type="GO" id="GO:0000785">
    <property type="term" value="C:chromatin"/>
    <property type="evidence" value="ECO:0007669"/>
    <property type="project" value="TreeGrafter"/>
</dbReference>
<keyword evidence="3" id="KW-0227">DNA damage</keyword>
<feature type="compositionally biased region" description="Basic and acidic residues" evidence="8">
    <location>
        <begin position="1246"/>
        <end position="1257"/>
    </location>
</feature>
<dbReference type="GO" id="GO:0007064">
    <property type="term" value="P:mitotic sister chromatid cohesion"/>
    <property type="evidence" value="ECO:0007669"/>
    <property type="project" value="InterPro"/>
</dbReference>
<feature type="region of interest" description="Disordered" evidence="8">
    <location>
        <begin position="1"/>
        <end position="30"/>
    </location>
</feature>
<dbReference type="EMBL" id="GDJX01012424">
    <property type="protein sequence ID" value="JAT55512.1"/>
    <property type="molecule type" value="Transcribed_RNA"/>
</dbReference>
<dbReference type="GO" id="GO:0051301">
    <property type="term" value="P:cell division"/>
    <property type="evidence" value="ECO:0007669"/>
    <property type="project" value="UniProtKB-KW"/>
</dbReference>
<keyword evidence="2" id="KW-0132">Cell division</keyword>
<dbReference type="InterPro" id="IPR039776">
    <property type="entry name" value="Pds5"/>
</dbReference>
<dbReference type="Gene3D" id="1.25.10.10">
    <property type="entry name" value="Leucine-rich Repeat Variant"/>
    <property type="match status" value="1"/>
</dbReference>
<dbReference type="Pfam" id="PF20168">
    <property type="entry name" value="PDS5"/>
    <property type="match status" value="1"/>
</dbReference>
<feature type="compositionally biased region" description="Basic residues" evidence="8">
    <location>
        <begin position="13"/>
        <end position="25"/>
    </location>
</feature>
<evidence type="ECO:0000256" key="3">
    <source>
        <dbReference type="ARBA" id="ARBA00022763"/>
    </source>
</evidence>
<comment type="subcellular location">
    <subcellularLocation>
        <location evidence="1">Nucleus</location>
    </subcellularLocation>
</comment>
<dbReference type="PANTHER" id="PTHR12663:SF50">
    <property type="entry name" value="SISTER CHROMATID COHESION PROTEIN PDS5 HOMOLOG B"/>
    <property type="match status" value="1"/>
</dbReference>
<dbReference type="GO" id="GO:0006281">
    <property type="term" value="P:DNA repair"/>
    <property type="evidence" value="ECO:0007669"/>
    <property type="project" value="UniProtKB-KW"/>
</dbReference>
<evidence type="ECO:0000256" key="8">
    <source>
        <dbReference type="SAM" id="MobiDB-lite"/>
    </source>
</evidence>
<keyword evidence="5" id="KW-0234">DNA repair</keyword>
<dbReference type="SUPFAM" id="SSF48371">
    <property type="entry name" value="ARM repeat"/>
    <property type="match status" value="1"/>
</dbReference>
<protein>
    <submittedName>
        <fullName evidence="9">Sister chromatid cohesion protein PDS5 A</fullName>
    </submittedName>
</protein>
<gene>
    <name evidence="9" type="primary">PDS5A_6</name>
    <name evidence="9" type="ORF">g.60040</name>
</gene>
<sequence>MEVPTSSADPTVRHSRVKRNPRFNRFRRDTNSPTSATLLLLSARPPFPCRLPLAPTGFLGFPPSASMSAPAEKVVAEVGKRLSGSLNKDSLVKLLKKAANALSELRQSSALQHAIAPFSKSLAQHSLLRHKDKDVRLLLAVCFSEIIRVLAPSPPFNDEILKDIFKLIISMFAELADVESAYFSRRVKILETIAALKCCVLLLDIGCDDLVLEMFNIFFSVLRDDHHQNLVQAMLSIMVGILEERVSKPLLDVILINLLKEGKGLPSASFKLTVSLVQNCAGRLEPHVRGFLTSSILERDTTRNELKGFYHEIIFEIFRCAPQMLIAVIPNLTQELLTDQVDVRMKAVHLIGRLLAQSRLQLARDYRPLFVEFLKRFSDKSVEVRVSAVECAKSCYLANSSGTEALEILTALEGRLLDFDDKVRIQAVTVVCDLANFNMGFFPSEIILQAADRLRDKKVSVRKRAMLKLLELYRAYCVKCSEGLLPLTGHFEQIPCRILTLCFDKDCKEFSLQKMELMLAEDLFPASVSVEERTSHWITLFSFFTMPHRKALNSILTQKQRFQREVRAYVALREREKENGSEEVHEKISVSFRKMSSSFVDSTKAEEFFQKLHQMKDNNIFKTLLELVDEQTFLNTQSIQDIFLRRIGDKHPNYEFFRVLSVKCAYSIFTADHVCNMLKDLLSRKNGAEQYVETSTFDLLFSIVSISPTLLRGSEDHFLDLLSVEVGQLNEKLLQMLVRVSSHISIKVRDIYPFLEKVCVEGSRIQSKHAISAIASLKGASDQLTFYDLCEKLVGFLHKGQNIPTILQSLGCLAQHSLSAFQLHEEEITQFIIQKIIFSVRVHSLNEVTAFNADTTCSASCKTKIYGLKALVKGRLPHQAAHGWNQIRELLDTLLKILQEGEISDGIVSSETDQAYLKLAAAKSVVLLSTRWDLHISPYTFSLAMMLAKDHSSIIRKSFIDKIHKLLKEHAIPKRYACAFALASSESLADAQADSLKYLADFFMEHNRDGCIRQNSSVQDKDGGTMTTFPAYIVVFLIHVLAHDQSFPSGNHPDGETYARFCSPLIVLLQASINPNFYDSNKFDVNETVSYLFGIFRAIKRAGDAVEARFTSKLHCLSEIALVVLKRLAPNFKPPSQSPSLILLPSSFYKVGQDAKNVEAFIYSESSIDESFVERILLIVESLIAWPPIVHDRRVGKSRDDPMQLDVKKSNARNLQQVEQAATLVSKIKGENMGSIGNRKKLQEMPLHKSSTDRTTKEMTLSTSSKSGELIHGCSQVCRNKDGVPQKTGLGKADLPSLCSSVITDPSSLDSLILATNEREFVNSTPMTNDNKIADQGKSGDLIESTGDFRSTSEVLVGHHISLWSSADKCFYTGTINEYDSANRTHKVVYDNGVVELLHLHNEKWEIINKMPLLNKDARKLRNKERVGSSDSSIEKDIATLVNDYNIEGTSSIEDGTRNVDKRITYATDMRNRRKRVKPSAKRPE</sequence>
<feature type="region of interest" description="Disordered" evidence="8">
    <location>
        <begin position="1246"/>
        <end position="1265"/>
    </location>
</feature>
<evidence type="ECO:0000256" key="5">
    <source>
        <dbReference type="ARBA" id="ARBA00023204"/>
    </source>
</evidence>
<reference evidence="9" key="1">
    <citation type="submission" date="2015-07" db="EMBL/GenBank/DDBJ databases">
        <title>Transcriptome Assembly of Anthurium amnicola.</title>
        <authorList>
            <person name="Suzuki J."/>
        </authorList>
    </citation>
    <scope>NUCLEOTIDE SEQUENCE</scope>
</reference>
<dbReference type="CDD" id="cd20404">
    <property type="entry name" value="Tudor_Agenet_AtEML-like"/>
    <property type="match status" value="1"/>
</dbReference>
<keyword evidence="7" id="KW-0131">Cell cycle</keyword>
<dbReference type="CDD" id="cd19953">
    <property type="entry name" value="PDS5"/>
    <property type="match status" value="1"/>
</dbReference>
<evidence type="ECO:0000256" key="6">
    <source>
        <dbReference type="ARBA" id="ARBA00023242"/>
    </source>
</evidence>
<dbReference type="InterPro" id="IPR016024">
    <property type="entry name" value="ARM-type_fold"/>
</dbReference>
<evidence type="ECO:0000313" key="9">
    <source>
        <dbReference type="EMBL" id="JAT55512.1"/>
    </source>
</evidence>
<proteinExistence type="predicted"/>
<organism evidence="9">
    <name type="scientific">Anthurium amnicola</name>
    <dbReference type="NCBI Taxonomy" id="1678845"/>
    <lineage>
        <taxon>Eukaryota</taxon>
        <taxon>Viridiplantae</taxon>
        <taxon>Streptophyta</taxon>
        <taxon>Embryophyta</taxon>
        <taxon>Tracheophyta</taxon>
        <taxon>Spermatophyta</taxon>
        <taxon>Magnoliopsida</taxon>
        <taxon>Liliopsida</taxon>
        <taxon>Araceae</taxon>
        <taxon>Pothoideae</taxon>
        <taxon>Potheae</taxon>
        <taxon>Anthurium</taxon>
    </lineage>
</organism>
<accession>A0A1D1YLJ6</accession>
<evidence type="ECO:0000256" key="2">
    <source>
        <dbReference type="ARBA" id="ARBA00022618"/>
    </source>
</evidence>
<dbReference type="GO" id="GO:0035825">
    <property type="term" value="P:homologous recombination"/>
    <property type="evidence" value="ECO:0007669"/>
    <property type="project" value="UniProtKB-ARBA"/>
</dbReference>
<dbReference type="InterPro" id="IPR011989">
    <property type="entry name" value="ARM-like"/>
</dbReference>
<dbReference type="GO" id="GO:0005634">
    <property type="term" value="C:nucleus"/>
    <property type="evidence" value="ECO:0007669"/>
    <property type="project" value="UniProtKB-SubCell"/>
</dbReference>
<evidence type="ECO:0000256" key="1">
    <source>
        <dbReference type="ARBA" id="ARBA00004123"/>
    </source>
</evidence>
<keyword evidence="4" id="KW-0498">Mitosis</keyword>
<keyword evidence="6" id="KW-0539">Nucleus</keyword>
<name>A0A1D1YLJ6_9ARAE</name>
<evidence type="ECO:0000256" key="7">
    <source>
        <dbReference type="ARBA" id="ARBA00023306"/>
    </source>
</evidence>